<dbReference type="GO" id="GO:0006508">
    <property type="term" value="P:proteolysis"/>
    <property type="evidence" value="ECO:0007669"/>
    <property type="project" value="InterPro"/>
</dbReference>
<comment type="caution">
    <text evidence="3">The sequence shown here is derived from an EMBL/GenBank/DDBJ whole genome shotgun (WGS) entry which is preliminary data.</text>
</comment>
<dbReference type="SUPFAM" id="SSF52096">
    <property type="entry name" value="ClpP/crotonase"/>
    <property type="match status" value="1"/>
</dbReference>
<dbReference type="GO" id="GO:0007165">
    <property type="term" value="P:signal transduction"/>
    <property type="evidence" value="ECO:0007669"/>
    <property type="project" value="TreeGrafter"/>
</dbReference>
<feature type="transmembrane region" description="Helical" evidence="1">
    <location>
        <begin position="12"/>
        <end position="31"/>
    </location>
</feature>
<dbReference type="GO" id="GO:0008236">
    <property type="term" value="F:serine-type peptidase activity"/>
    <property type="evidence" value="ECO:0007669"/>
    <property type="project" value="InterPro"/>
</dbReference>
<dbReference type="Gene3D" id="3.90.226.10">
    <property type="entry name" value="2-enoyl-CoA Hydratase, Chain A, domain 1"/>
    <property type="match status" value="1"/>
</dbReference>
<dbReference type="GO" id="GO:0004175">
    <property type="term" value="F:endopeptidase activity"/>
    <property type="evidence" value="ECO:0007669"/>
    <property type="project" value="TreeGrafter"/>
</dbReference>
<dbReference type="Proteomes" id="UP000531659">
    <property type="component" value="Unassembled WGS sequence"/>
</dbReference>
<evidence type="ECO:0000259" key="2">
    <source>
        <dbReference type="Pfam" id="PF03572"/>
    </source>
</evidence>
<evidence type="ECO:0000313" key="3">
    <source>
        <dbReference type="EMBL" id="NNU76655.1"/>
    </source>
</evidence>
<feature type="domain" description="Tail specific protease" evidence="2">
    <location>
        <begin position="254"/>
        <end position="425"/>
    </location>
</feature>
<dbReference type="InterPro" id="IPR029045">
    <property type="entry name" value="ClpP/crotonase-like_dom_sf"/>
</dbReference>
<name>A0A7Y3SWH1_9CLOT</name>
<dbReference type="Pfam" id="PF03572">
    <property type="entry name" value="Peptidase_S41"/>
    <property type="match status" value="1"/>
</dbReference>
<proteinExistence type="predicted"/>
<dbReference type="EMBL" id="JABEYB010000008">
    <property type="protein sequence ID" value="NNU76655.1"/>
    <property type="molecule type" value="Genomic_DNA"/>
</dbReference>
<organism evidence="3 4">
    <name type="scientific">Clostridium estertheticum</name>
    <dbReference type="NCBI Taxonomy" id="238834"/>
    <lineage>
        <taxon>Bacteria</taxon>
        <taxon>Bacillati</taxon>
        <taxon>Bacillota</taxon>
        <taxon>Clostridia</taxon>
        <taxon>Eubacteriales</taxon>
        <taxon>Clostridiaceae</taxon>
        <taxon>Clostridium</taxon>
    </lineage>
</organism>
<accession>A0A7Y3SWH1</accession>
<sequence>MRKKKLKVLGRMLGCVIALLGVVLIYVYNSYPICAYVPKPYNSAGNVVLDKKMTNLEVKMDVEKMIDIMENTHPIFLEKQTERYKEAKEKFLKETNKSMVVGEFQRAVSRYLVSIEDGHTQLYWKEDQYLNINWRYLNGNLVMFSDDGKQIDKVVTKINGVQINKVMDTIKDLFPAENYVAENINNAKYSKGKMVLTYSGVDCSKDILLTEKGKDGEENVKVEFNKVEDNDTDYEISSRKIDDKTIYVKLGVCEVNKDLNNVVEDLSQAVSNGIKNVIIDVRNNPGGNSKACDMLLDSLKMKPGRYGSIIRFSSLAQERHGFLRKSGYVSFKSSNDVVKNKDIKLYVITNEKTFSSAQMLATWVKDGKLGTIVGQPSSNMPSSFGDVLGFQLDNSKLQGQISFKKWIRPDKTKEAERVLQPDIYVDYSEDALSKILDKIK</sequence>
<dbReference type="AlphaFoldDB" id="A0A7Y3SWH1"/>
<reference evidence="3 4" key="1">
    <citation type="submission" date="2020-05" db="EMBL/GenBank/DDBJ databases">
        <title>Complete genome of Clostridium estertheticum subspecies estertheticum, isolated from Vacuum packed lamb meat from New Zealand imported to Switzerland.</title>
        <authorList>
            <person name="Wambui J."/>
            <person name="Stevens M.J.A."/>
            <person name="Stephan R."/>
        </authorList>
    </citation>
    <scope>NUCLEOTIDE SEQUENCE [LARGE SCALE GENOMIC DNA]</scope>
    <source>
        <strain evidence="3 4">CEST001</strain>
    </source>
</reference>
<keyword evidence="1" id="KW-0812">Transmembrane</keyword>
<dbReference type="InterPro" id="IPR005151">
    <property type="entry name" value="Tail-specific_protease"/>
</dbReference>
<keyword evidence="1" id="KW-1133">Transmembrane helix</keyword>
<gene>
    <name evidence="3" type="ORF">HLQ16_11990</name>
</gene>
<dbReference type="PANTHER" id="PTHR32060">
    <property type="entry name" value="TAIL-SPECIFIC PROTEASE"/>
    <property type="match status" value="1"/>
</dbReference>
<dbReference type="PANTHER" id="PTHR32060:SF30">
    <property type="entry name" value="CARBOXY-TERMINAL PROCESSING PROTEASE CTPA"/>
    <property type="match status" value="1"/>
</dbReference>
<dbReference type="GO" id="GO:0030288">
    <property type="term" value="C:outer membrane-bounded periplasmic space"/>
    <property type="evidence" value="ECO:0007669"/>
    <property type="project" value="TreeGrafter"/>
</dbReference>
<dbReference type="RefSeq" id="WP_171297365.1">
    <property type="nucleotide sequence ID" value="NZ_CP087098.1"/>
</dbReference>
<evidence type="ECO:0000313" key="4">
    <source>
        <dbReference type="Proteomes" id="UP000531659"/>
    </source>
</evidence>
<dbReference type="Gene3D" id="3.30.750.44">
    <property type="match status" value="1"/>
</dbReference>
<keyword evidence="1" id="KW-0472">Membrane</keyword>
<protein>
    <recommendedName>
        <fullName evidence="2">Tail specific protease domain-containing protein</fullName>
    </recommendedName>
</protein>
<evidence type="ECO:0000256" key="1">
    <source>
        <dbReference type="SAM" id="Phobius"/>
    </source>
</evidence>